<evidence type="ECO:0000313" key="1">
    <source>
        <dbReference type="EMBL" id="KWS04467.1"/>
    </source>
</evidence>
<dbReference type="AlphaFoldDB" id="A0A108U8E8"/>
<proteinExistence type="predicted"/>
<dbReference type="Proteomes" id="UP000023435">
    <property type="component" value="Unassembled WGS sequence"/>
</dbReference>
<protein>
    <submittedName>
        <fullName evidence="1">Uncharacterized protein</fullName>
    </submittedName>
</protein>
<evidence type="ECO:0000313" key="2">
    <source>
        <dbReference type="Proteomes" id="UP000023435"/>
    </source>
</evidence>
<dbReference type="EMBL" id="JAJA02000001">
    <property type="protein sequence ID" value="KWS04467.1"/>
    <property type="molecule type" value="Genomic_DNA"/>
</dbReference>
<organism evidence="1 2">
    <name type="scientific">Lysobacter capsici AZ78</name>
    <dbReference type="NCBI Taxonomy" id="1444315"/>
    <lineage>
        <taxon>Bacteria</taxon>
        <taxon>Pseudomonadati</taxon>
        <taxon>Pseudomonadota</taxon>
        <taxon>Gammaproteobacteria</taxon>
        <taxon>Lysobacterales</taxon>
        <taxon>Lysobacteraceae</taxon>
        <taxon>Lysobacter</taxon>
    </lineage>
</organism>
<name>A0A108U8E8_9GAMM</name>
<sequence>MVDGRVGALDGAASHPITATIDSNACDSQHLRAPRRRE</sequence>
<keyword evidence="2" id="KW-1185">Reference proteome</keyword>
<reference evidence="1 2" key="1">
    <citation type="journal article" date="2014" name="Genome Announc.">
        <title>Draft Genome Sequence of Lysobacter capsici AZ78, a Bacterium Antagonistic to Plant-Pathogenic Oomycetes.</title>
        <authorList>
            <person name="Puopolo G."/>
            <person name="Sonego P."/>
            <person name="Engelen K."/>
            <person name="Pertot I."/>
        </authorList>
    </citation>
    <scope>NUCLEOTIDE SEQUENCE [LARGE SCALE GENOMIC DNA]</scope>
    <source>
        <strain evidence="1 2">AZ78</strain>
    </source>
</reference>
<comment type="caution">
    <text evidence="1">The sequence shown here is derived from an EMBL/GenBank/DDBJ whole genome shotgun (WGS) entry which is preliminary data.</text>
</comment>
<accession>A0A108U8E8</accession>
<gene>
    <name evidence="1" type="ORF">AZ78_2016</name>
</gene>